<feature type="domain" description="GATA-type" evidence="10">
    <location>
        <begin position="1054"/>
        <end position="1107"/>
    </location>
</feature>
<protein>
    <recommendedName>
        <fullName evidence="10">GATA-type domain-containing protein</fullName>
    </recommendedName>
</protein>
<keyword evidence="6" id="KW-0804">Transcription</keyword>
<feature type="region of interest" description="Disordered" evidence="9">
    <location>
        <begin position="368"/>
        <end position="397"/>
    </location>
</feature>
<dbReference type="GO" id="GO:0000122">
    <property type="term" value="P:negative regulation of transcription by RNA polymerase II"/>
    <property type="evidence" value="ECO:0007669"/>
    <property type="project" value="TreeGrafter"/>
</dbReference>
<dbReference type="EMBL" id="KV428007">
    <property type="protein sequence ID" value="KZT43663.1"/>
    <property type="molecule type" value="Genomic_DNA"/>
</dbReference>
<feature type="region of interest" description="Disordered" evidence="9">
    <location>
        <begin position="949"/>
        <end position="1045"/>
    </location>
</feature>
<organism evidence="11 12">
    <name type="scientific">Sistotremastrum suecicum HHB10207 ss-3</name>
    <dbReference type="NCBI Taxonomy" id="1314776"/>
    <lineage>
        <taxon>Eukaryota</taxon>
        <taxon>Fungi</taxon>
        <taxon>Dikarya</taxon>
        <taxon>Basidiomycota</taxon>
        <taxon>Agaricomycotina</taxon>
        <taxon>Agaricomycetes</taxon>
        <taxon>Sistotremastrales</taxon>
        <taxon>Sistotremastraceae</taxon>
        <taxon>Sistotremastrum</taxon>
    </lineage>
</organism>
<feature type="compositionally biased region" description="Polar residues" evidence="9">
    <location>
        <begin position="340"/>
        <end position="351"/>
    </location>
</feature>
<feature type="compositionally biased region" description="Low complexity" evidence="9">
    <location>
        <begin position="544"/>
        <end position="562"/>
    </location>
</feature>
<feature type="compositionally biased region" description="Polar residues" evidence="9">
    <location>
        <begin position="182"/>
        <end position="200"/>
    </location>
</feature>
<evidence type="ECO:0000259" key="10">
    <source>
        <dbReference type="PROSITE" id="PS50114"/>
    </source>
</evidence>
<keyword evidence="4" id="KW-0862">Zinc</keyword>
<keyword evidence="2" id="KW-0479">Metal-binding</keyword>
<feature type="region of interest" description="Disordered" evidence="9">
    <location>
        <begin position="1"/>
        <end position="60"/>
    </location>
</feature>
<dbReference type="CDD" id="cd00202">
    <property type="entry name" value="ZnF_GATA"/>
    <property type="match status" value="1"/>
</dbReference>
<keyword evidence="12" id="KW-1185">Reference proteome</keyword>
<feature type="compositionally biased region" description="Low complexity" evidence="9">
    <location>
        <begin position="240"/>
        <end position="257"/>
    </location>
</feature>
<dbReference type="GO" id="GO:0008270">
    <property type="term" value="F:zinc ion binding"/>
    <property type="evidence" value="ECO:0007669"/>
    <property type="project" value="UniProtKB-KW"/>
</dbReference>
<feature type="compositionally biased region" description="Polar residues" evidence="9">
    <location>
        <begin position="788"/>
        <end position="803"/>
    </location>
</feature>
<evidence type="ECO:0000313" key="11">
    <source>
        <dbReference type="EMBL" id="KZT43663.1"/>
    </source>
</evidence>
<sequence length="1182" mass="125559">METPASIPGSPNLPPSKQRSWRPPLRAPSTAQTPIASAQRLHVSASLAPSSSAHSSSWNSPINDEYQNFSLMYTHNSPLDPDLPPLSHQSSPLNVPSMSSMPISSNAYPSLTPDSGYNSFPSSFPLTHSASSSLPHSNTPLHHSIIPTSSSSNGDLWTVPHDALASNPPSPPSQASSLARAKTSSMSPQVQFNSPQSLGRPTSGEFSVPFPTAGPSSLRKTSLHGSRQAADDRRRDSINSSVASSTGLQSASSSYGSRGLPLNVNTTFLVSPHQKAPLNLPPSLWMSPTSAVSPLTPYSGMGAPSGLTGFMSAAPHASTASPSMGYGSLASSHSHVGPSTPATSLVSGPKSPSINDILSDDLFNARHGSQMSEQASSAFPSPAGSGGSPDLTAAGTPEGDLEQMAKEDPLATQVWKMYARTKATLPHAQRMENLSWRMMALALRKKREEEEKEKGKQKESTTEGEKSQDQVEREIKAEEVSDAARIAESADLQGAADKAPTASEATPDASDRGRKQGKAKGKVRVEGFDTGNPADDEDEEMDWRAVSRSRSRMSMDWRAASRSRSRPPPLSGRAFPEASSQVMMQQQENIQRSPPFGMFADQPLSAARHKLNQNNMRFPKSEETHSFSRAGAMGIPIPSSEGMYRSTSDSAFHFDHHTSLPASYGGFTHYHHPEGPMGLNHIPEDGQPARQIHLPAISNFPMPAFHPSSLPSFGLYGISNKLVPLSPTSEAGPSSRRLRKTSFDHTVSRDVPLVRSQGRPISGDTSLGKRRAASPHADGLLRGDPLQGSLQQAEPSQAEFSNRTSPFPSSTFSFQVPEYNAYVDMNRTVTGVDASDFLNMDKTLNGNPEDPLGHAASLNHSHLLNFTPSPDSLSSASDPTSMAAAAAQAAMVENMQMNGNSLVGPDGQGMDENNYRHILGMIYQPYDPNTNPQLQGPYTHVDPTQILSGVEGFDGSLTRPAFHPSPSSDGWGGTGFSSSSTASPEPIPDQSNGIKKPAKIASAKATRPIAPSNPKKKGATPLAGSVRIDKKSTSTPDLGSHEEFGHEALPDDTEASTTMCTNCHTTNTPLWRRDADGQPLCNACGLFYKLHGVVRPLSLKTDVIKKRNRASGAGGSSRKTGPTLPKIASSTVRPRSSTLSGAGASSSAATATNATLSMKRQRRSSAATSTQPPLTRRTSEGG</sequence>
<evidence type="ECO:0000256" key="9">
    <source>
        <dbReference type="SAM" id="MobiDB-lite"/>
    </source>
</evidence>
<dbReference type="GO" id="GO:0045944">
    <property type="term" value="P:positive regulation of transcription by RNA polymerase II"/>
    <property type="evidence" value="ECO:0007669"/>
    <property type="project" value="TreeGrafter"/>
</dbReference>
<dbReference type="PANTHER" id="PTHR10071:SF281">
    <property type="entry name" value="BOX A-BINDING FACTOR-RELATED"/>
    <property type="match status" value="1"/>
</dbReference>
<accession>A0A166IE52</accession>
<evidence type="ECO:0000256" key="4">
    <source>
        <dbReference type="ARBA" id="ARBA00022833"/>
    </source>
</evidence>
<gene>
    <name evidence="11" type="ORF">SISSUDRAFT_1040144</name>
</gene>
<proteinExistence type="predicted"/>
<keyword evidence="5" id="KW-0805">Transcription regulation</keyword>
<evidence type="ECO:0000313" key="12">
    <source>
        <dbReference type="Proteomes" id="UP000076798"/>
    </source>
</evidence>
<feature type="compositionally biased region" description="Polar residues" evidence="9">
    <location>
        <begin position="214"/>
        <end position="225"/>
    </location>
</feature>
<name>A0A166IE52_9AGAM</name>
<dbReference type="Pfam" id="PF08550">
    <property type="entry name" value="GATA_AreA"/>
    <property type="match status" value="1"/>
</dbReference>
<dbReference type="PRINTS" id="PR00619">
    <property type="entry name" value="GATAZNFINGER"/>
</dbReference>
<dbReference type="STRING" id="1314776.A0A166IE52"/>
<feature type="region of interest" description="Disordered" evidence="9">
    <location>
        <begin position="316"/>
        <end position="351"/>
    </location>
</feature>
<evidence type="ECO:0000256" key="2">
    <source>
        <dbReference type="ARBA" id="ARBA00022723"/>
    </source>
</evidence>
<dbReference type="Gene3D" id="3.30.50.10">
    <property type="entry name" value="Erythroid Transcription Factor GATA-1, subunit A"/>
    <property type="match status" value="1"/>
</dbReference>
<dbReference type="PROSITE" id="PS50114">
    <property type="entry name" value="GATA_ZN_FINGER_2"/>
    <property type="match status" value="1"/>
</dbReference>
<evidence type="ECO:0000256" key="6">
    <source>
        <dbReference type="ARBA" id="ARBA00023163"/>
    </source>
</evidence>
<evidence type="ECO:0000256" key="3">
    <source>
        <dbReference type="ARBA" id="ARBA00022771"/>
    </source>
</evidence>
<feature type="compositionally biased region" description="Polar residues" evidence="9">
    <location>
        <begin position="128"/>
        <end position="155"/>
    </location>
</feature>
<feature type="compositionally biased region" description="Low complexity" evidence="9">
    <location>
        <begin position="1136"/>
        <end position="1157"/>
    </location>
</feature>
<evidence type="ECO:0000256" key="1">
    <source>
        <dbReference type="ARBA" id="ARBA00004123"/>
    </source>
</evidence>
<feature type="region of interest" description="Disordered" evidence="9">
    <location>
        <begin position="490"/>
        <end position="574"/>
    </location>
</feature>
<feature type="region of interest" description="Disordered" evidence="9">
    <location>
        <begin position="128"/>
        <end position="257"/>
    </location>
</feature>
<feature type="compositionally biased region" description="Polar residues" evidence="9">
    <location>
        <begin position="1164"/>
        <end position="1173"/>
    </location>
</feature>
<dbReference type="InterPro" id="IPR013860">
    <property type="entry name" value="AreA_GATA"/>
</dbReference>
<dbReference type="PROSITE" id="PS00344">
    <property type="entry name" value="GATA_ZN_FINGER_1"/>
    <property type="match status" value="1"/>
</dbReference>
<dbReference type="PANTHER" id="PTHR10071">
    <property type="entry name" value="TRANSCRIPTION FACTOR GATA FAMILY MEMBER"/>
    <property type="match status" value="1"/>
</dbReference>
<feature type="compositionally biased region" description="Low complexity" evidence="9">
    <location>
        <begin position="163"/>
        <end position="181"/>
    </location>
</feature>
<evidence type="ECO:0000256" key="5">
    <source>
        <dbReference type="ARBA" id="ARBA00023015"/>
    </source>
</evidence>
<dbReference type="GO" id="GO:0005634">
    <property type="term" value="C:nucleus"/>
    <property type="evidence" value="ECO:0007669"/>
    <property type="project" value="UniProtKB-SubCell"/>
</dbReference>
<feature type="region of interest" description="Disordered" evidence="9">
    <location>
        <begin position="447"/>
        <end position="476"/>
    </location>
</feature>
<dbReference type="AlphaFoldDB" id="A0A166IE52"/>
<feature type="compositionally biased region" description="Low complexity" evidence="9">
    <location>
        <begin position="44"/>
        <end position="60"/>
    </location>
</feature>
<dbReference type="SMART" id="SM00401">
    <property type="entry name" value="ZnF_GATA"/>
    <property type="match status" value="1"/>
</dbReference>
<dbReference type="GO" id="GO:0000978">
    <property type="term" value="F:RNA polymerase II cis-regulatory region sequence-specific DNA binding"/>
    <property type="evidence" value="ECO:0007669"/>
    <property type="project" value="TreeGrafter"/>
</dbReference>
<dbReference type="GO" id="GO:0000981">
    <property type="term" value="F:DNA-binding transcription factor activity, RNA polymerase II-specific"/>
    <property type="evidence" value="ECO:0007669"/>
    <property type="project" value="TreeGrafter"/>
</dbReference>
<evidence type="ECO:0000256" key="7">
    <source>
        <dbReference type="ARBA" id="ARBA00023242"/>
    </source>
</evidence>
<evidence type="ECO:0000256" key="8">
    <source>
        <dbReference type="PROSITE-ProRule" id="PRU00094"/>
    </source>
</evidence>
<feature type="region of interest" description="Disordered" evidence="9">
    <location>
        <begin position="727"/>
        <end position="806"/>
    </location>
</feature>
<feature type="region of interest" description="Disordered" evidence="9">
    <location>
        <begin position="1107"/>
        <end position="1182"/>
    </location>
</feature>
<dbReference type="SUPFAM" id="SSF57716">
    <property type="entry name" value="Glucocorticoid receptor-like (DNA-binding domain)"/>
    <property type="match status" value="1"/>
</dbReference>
<keyword evidence="3 8" id="KW-0863">Zinc-finger</keyword>
<reference evidence="11 12" key="1">
    <citation type="journal article" date="2016" name="Mol. Biol. Evol.">
        <title>Comparative Genomics of Early-Diverging Mushroom-Forming Fungi Provides Insights into the Origins of Lignocellulose Decay Capabilities.</title>
        <authorList>
            <person name="Nagy L.G."/>
            <person name="Riley R."/>
            <person name="Tritt A."/>
            <person name="Adam C."/>
            <person name="Daum C."/>
            <person name="Floudas D."/>
            <person name="Sun H."/>
            <person name="Yadav J.S."/>
            <person name="Pangilinan J."/>
            <person name="Larsson K.H."/>
            <person name="Matsuura K."/>
            <person name="Barry K."/>
            <person name="Labutti K."/>
            <person name="Kuo R."/>
            <person name="Ohm R.A."/>
            <person name="Bhattacharya S.S."/>
            <person name="Shirouzu T."/>
            <person name="Yoshinaga Y."/>
            <person name="Martin F.M."/>
            <person name="Grigoriev I.V."/>
            <person name="Hibbett D.S."/>
        </authorList>
    </citation>
    <scope>NUCLEOTIDE SEQUENCE [LARGE SCALE GENOMIC DNA]</scope>
    <source>
        <strain evidence="11 12">HHB10207 ss-3</strain>
    </source>
</reference>
<dbReference type="InterPro" id="IPR000679">
    <property type="entry name" value="Znf_GATA"/>
</dbReference>
<dbReference type="Pfam" id="PF00320">
    <property type="entry name" value="GATA"/>
    <property type="match status" value="1"/>
</dbReference>
<comment type="subcellular location">
    <subcellularLocation>
        <location evidence="1">Nucleus</location>
    </subcellularLocation>
</comment>
<keyword evidence="7" id="KW-0539">Nucleus</keyword>
<dbReference type="FunFam" id="3.30.50.10:FF:000007">
    <property type="entry name" value="Nitrogen regulatory AreA, N-terminal"/>
    <property type="match status" value="1"/>
</dbReference>
<dbReference type="Proteomes" id="UP000076798">
    <property type="component" value="Unassembled WGS sequence"/>
</dbReference>
<dbReference type="InterPro" id="IPR039355">
    <property type="entry name" value="Transcription_factor_GATA"/>
</dbReference>
<dbReference type="InterPro" id="IPR013088">
    <property type="entry name" value="Znf_NHR/GATA"/>
</dbReference>
<dbReference type="OrthoDB" id="515401at2759"/>